<dbReference type="EMBL" id="PSYR01000001">
    <property type="protein sequence ID" value="RCN59250.1"/>
    <property type="molecule type" value="Genomic_DNA"/>
</dbReference>
<dbReference type="InterPro" id="IPR050367">
    <property type="entry name" value="APC_superfamily"/>
</dbReference>
<proteinExistence type="predicted"/>
<keyword evidence="7" id="KW-1185">Reference proteome</keyword>
<dbReference type="AlphaFoldDB" id="A0A1C2G096"/>
<evidence type="ECO:0000313" key="6">
    <source>
        <dbReference type="EMBL" id="RCN59250.1"/>
    </source>
</evidence>
<protein>
    <submittedName>
        <fullName evidence="6">APC family permease</fullName>
    </submittedName>
</protein>
<evidence type="ECO:0000256" key="2">
    <source>
        <dbReference type="ARBA" id="ARBA00022692"/>
    </source>
</evidence>
<evidence type="ECO:0000259" key="5">
    <source>
        <dbReference type="Pfam" id="PF00324"/>
    </source>
</evidence>
<keyword evidence="4" id="KW-0472">Membrane</keyword>
<dbReference type="OrthoDB" id="9804700at2"/>
<accession>A0A1C2G096</accession>
<dbReference type="PANTHER" id="PTHR42770:SF7">
    <property type="entry name" value="MEMBRANE PROTEIN"/>
    <property type="match status" value="1"/>
</dbReference>
<dbReference type="Pfam" id="PF00324">
    <property type="entry name" value="AA_permease"/>
    <property type="match status" value="1"/>
</dbReference>
<keyword evidence="2" id="KW-0812">Transmembrane</keyword>
<comment type="caution">
    <text evidence="6">The sequence shown here is derived from an EMBL/GenBank/DDBJ whole genome shotgun (WGS) entry which is preliminary data.</text>
</comment>
<evidence type="ECO:0000313" key="7">
    <source>
        <dbReference type="Proteomes" id="UP000253250"/>
    </source>
</evidence>
<comment type="subcellular location">
    <subcellularLocation>
        <location evidence="1">Membrane</location>
        <topology evidence="1">Multi-pass membrane protein</topology>
    </subcellularLocation>
</comment>
<dbReference type="RefSeq" id="WP_065971286.1">
    <property type="nucleotide sequence ID" value="NZ_CP080624.1"/>
</dbReference>
<name>A0A1C2G096_9GAMM</name>
<dbReference type="Proteomes" id="UP000253250">
    <property type="component" value="Unassembled WGS sequence"/>
</dbReference>
<dbReference type="InterPro" id="IPR004841">
    <property type="entry name" value="AA-permease/SLC12A_dom"/>
</dbReference>
<keyword evidence="3" id="KW-1133">Transmembrane helix</keyword>
<dbReference type="PIRSF" id="PIRSF006060">
    <property type="entry name" value="AA_transporter"/>
    <property type="match status" value="1"/>
</dbReference>
<dbReference type="STRING" id="163359.A9R16_14400"/>
<reference evidence="6 7" key="1">
    <citation type="submission" date="2018-02" db="EMBL/GenBank/DDBJ databases">
        <title>Insights into the biology of acidophilic members of the Acidiferrobacteraceae family derived from comparative genomic analyses.</title>
        <authorList>
            <person name="Issotta F."/>
            <person name="Thyssen C."/>
            <person name="Mena C."/>
            <person name="Moya A."/>
            <person name="Bellenberg S."/>
            <person name="Sproer C."/>
            <person name="Covarrubias P.C."/>
            <person name="Sand W."/>
            <person name="Quatrini R."/>
            <person name="Vera M."/>
        </authorList>
    </citation>
    <scope>NUCLEOTIDE SEQUENCE [LARGE SCALE GENOMIC DNA]</scope>
    <source>
        <strain evidence="7">m-1</strain>
    </source>
</reference>
<sequence length="471" mass="50051">MSAVPHADRTLRSQSLGFLEAIGQSLANISPTLTPALNISAVVALAGQASWLVYGIATIALLLVGMNISALASRFSAAGSFFVFISQAMGPMAGGIAGWALVAAYIGTAMALLGGLAIFVNNALAPEGLTLPIPVTYVISAALVWYLAYRDIKLSSRISLVVEAISITAISLLVLTVFGRHVSQPLIHAQLTLVGANGKGMSEAIVLAIFSFVGFESAATLGKETRDPLRNIPRAIMYSMIGAGVFFMVMAFALMIAYKGNVQALGNDPAPLLTLLKALHLARFATVIYAIASVSLFACVLASVNAASRLLFSMGRYHFIHRSMGLVHAGHKTPHVAVAISSALALLGPLLLLSQGPMNTYELTGTFATFGFIFAYLLISVAAPLYLNKQRVLTTRRALLGGSAALFMLAAFFGSVYPVPSYPYNILPYLFVLYLAAGLAWLVHLKKNAPQVLTLMEHDLESQEQEVFGRK</sequence>
<evidence type="ECO:0000256" key="1">
    <source>
        <dbReference type="ARBA" id="ARBA00004141"/>
    </source>
</evidence>
<dbReference type="PANTHER" id="PTHR42770">
    <property type="entry name" value="AMINO ACID TRANSPORTER-RELATED"/>
    <property type="match status" value="1"/>
</dbReference>
<gene>
    <name evidence="6" type="ORF">C4900_05970</name>
</gene>
<evidence type="ECO:0000256" key="3">
    <source>
        <dbReference type="ARBA" id="ARBA00022989"/>
    </source>
</evidence>
<evidence type="ECO:0000256" key="4">
    <source>
        <dbReference type="ARBA" id="ARBA00023136"/>
    </source>
</evidence>
<dbReference type="Gene3D" id="1.20.1740.10">
    <property type="entry name" value="Amino acid/polyamine transporter I"/>
    <property type="match status" value="1"/>
</dbReference>
<dbReference type="GO" id="GO:0055085">
    <property type="term" value="P:transmembrane transport"/>
    <property type="evidence" value="ECO:0007669"/>
    <property type="project" value="InterPro"/>
</dbReference>
<organism evidence="6 7">
    <name type="scientific">Acidiferrobacter thiooxydans</name>
    <dbReference type="NCBI Taxonomy" id="163359"/>
    <lineage>
        <taxon>Bacteria</taxon>
        <taxon>Pseudomonadati</taxon>
        <taxon>Pseudomonadota</taxon>
        <taxon>Gammaproteobacteria</taxon>
        <taxon>Acidiferrobacterales</taxon>
        <taxon>Acidiferrobacteraceae</taxon>
        <taxon>Acidiferrobacter</taxon>
    </lineage>
</organism>
<feature type="domain" description="Amino acid permease/ SLC12A" evidence="5">
    <location>
        <begin position="37"/>
        <end position="413"/>
    </location>
</feature>
<dbReference type="GO" id="GO:0016020">
    <property type="term" value="C:membrane"/>
    <property type="evidence" value="ECO:0007669"/>
    <property type="project" value="UniProtKB-SubCell"/>
</dbReference>